<dbReference type="FunFam" id="1.10.10.10:FF:000354">
    <property type="entry name" value="COP9 signalosome complex subunit 3"/>
    <property type="match status" value="1"/>
</dbReference>
<evidence type="ECO:0000256" key="6">
    <source>
        <dbReference type="ARBA" id="ARBA00022790"/>
    </source>
</evidence>
<comment type="caution">
    <text evidence="9">The sequence shown here is derived from an EMBL/GenBank/DDBJ whole genome shotgun (WGS) entry which is preliminary data.</text>
</comment>
<reference evidence="9 10" key="1">
    <citation type="journal article" date="2019" name="Nat. Plants">
        <title>Genome sequencing of Musa balbisiana reveals subgenome evolution and function divergence in polyploid bananas.</title>
        <authorList>
            <person name="Yao X."/>
        </authorList>
    </citation>
    <scope>NUCLEOTIDE SEQUENCE [LARGE SCALE GENOMIC DNA]</scope>
    <source>
        <strain evidence="10">cv. DH-PKW</strain>
        <tissue evidence="9">Leaves</tissue>
    </source>
</reference>
<dbReference type="Pfam" id="PF22788">
    <property type="entry name" value="COP9_hel_rpt"/>
    <property type="match status" value="1"/>
</dbReference>
<evidence type="ECO:0000256" key="5">
    <source>
        <dbReference type="ARBA" id="ARBA00022490"/>
    </source>
</evidence>
<dbReference type="GO" id="GO:0005737">
    <property type="term" value="C:cytoplasm"/>
    <property type="evidence" value="ECO:0007669"/>
    <property type="project" value="UniProtKB-SubCell"/>
</dbReference>
<keyword evidence="6" id="KW-0736">Signalosome</keyword>
<keyword evidence="10" id="KW-1185">Reference proteome</keyword>
<comment type="subcellular location">
    <subcellularLocation>
        <location evidence="2">Cytoplasm</location>
    </subcellularLocation>
    <subcellularLocation>
        <location evidence="1">Nucleus</location>
    </subcellularLocation>
</comment>
<dbReference type="Pfam" id="PF01399">
    <property type="entry name" value="PCI"/>
    <property type="match status" value="1"/>
</dbReference>
<accession>A0A4S8J3X2</accession>
<evidence type="ECO:0000256" key="7">
    <source>
        <dbReference type="ARBA" id="ARBA00023242"/>
    </source>
</evidence>
<dbReference type="InterPro" id="IPR055089">
    <property type="entry name" value="COP9_N"/>
</dbReference>
<evidence type="ECO:0000313" key="9">
    <source>
        <dbReference type="EMBL" id="THU56045.1"/>
    </source>
</evidence>
<dbReference type="EMBL" id="PYDT01000007">
    <property type="protein sequence ID" value="THU56045.1"/>
    <property type="molecule type" value="Genomic_DNA"/>
</dbReference>
<name>A0A4S8J3X2_MUSBA</name>
<dbReference type="InterPro" id="IPR050756">
    <property type="entry name" value="CSN3"/>
</dbReference>
<keyword evidence="7" id="KW-0539">Nucleus</keyword>
<dbReference type="InterPro" id="IPR000717">
    <property type="entry name" value="PCI_dom"/>
</dbReference>
<dbReference type="STRING" id="52838.A0A4S8J3X2"/>
<feature type="domain" description="PCI" evidence="8">
    <location>
        <begin position="194"/>
        <end position="362"/>
    </location>
</feature>
<dbReference type="FunFam" id="1.25.40.570:FF:000008">
    <property type="entry name" value="COP9 signalosome complex subunit 3"/>
    <property type="match status" value="1"/>
</dbReference>
<dbReference type="SMART" id="SM00088">
    <property type="entry name" value="PINT"/>
    <property type="match status" value="1"/>
</dbReference>
<gene>
    <name evidence="9" type="ORF">C4D60_Mb11t13130</name>
</gene>
<evidence type="ECO:0000256" key="1">
    <source>
        <dbReference type="ARBA" id="ARBA00004123"/>
    </source>
</evidence>
<dbReference type="Proteomes" id="UP000317650">
    <property type="component" value="Chromosome 11"/>
</dbReference>
<dbReference type="GO" id="GO:0008180">
    <property type="term" value="C:COP9 signalosome"/>
    <property type="evidence" value="ECO:0007669"/>
    <property type="project" value="UniProtKB-KW"/>
</dbReference>
<evidence type="ECO:0000256" key="2">
    <source>
        <dbReference type="ARBA" id="ARBA00004496"/>
    </source>
</evidence>
<dbReference type="InterPro" id="IPR036390">
    <property type="entry name" value="WH_DNA-bd_sf"/>
</dbReference>
<dbReference type="SUPFAM" id="SSF46785">
    <property type="entry name" value="Winged helix' DNA-binding domain"/>
    <property type="match status" value="1"/>
</dbReference>
<dbReference type="GO" id="GO:0006511">
    <property type="term" value="P:ubiquitin-dependent protein catabolic process"/>
    <property type="evidence" value="ECO:0007669"/>
    <property type="project" value="TreeGrafter"/>
</dbReference>
<protein>
    <recommendedName>
        <fullName evidence="4">COP9 signalosome complex subunit 3</fullName>
    </recommendedName>
</protein>
<proteinExistence type="inferred from homology"/>
<evidence type="ECO:0000256" key="3">
    <source>
        <dbReference type="ARBA" id="ARBA00007084"/>
    </source>
</evidence>
<dbReference type="PANTHER" id="PTHR10758:SF1">
    <property type="entry name" value="COP9 SIGNALOSOME COMPLEX SUBUNIT 3"/>
    <property type="match status" value="1"/>
</dbReference>
<keyword evidence="5" id="KW-0963">Cytoplasm</keyword>
<sequence length="424" mass="47833">MAMESVEAVVAHIQGLSGSQEEVAHLHSLLKQSEDALRSQAARLGAFLHQLDPSVHTLGYLFLLEAYSSDPVCREQDGDFLLSIVEFINSCSAEQIRLAPEKFISVCKSFKDKVMQLQVPIQGIVPLRTAIRKLQASSEQLTTLHSDYLLLCLLAKCYKAGLSILDDDIFEVDQPRDLFLYCYYGGMINIGLKRYRKAWECLHNVITAPMTTLNAIAVEAYKKYILVSIILSGQVPLFPKYTSSTAQRNLKSHTQPYVDLANCYATGTFSELEGCIQTNLEKFQSDSNLGLVKQVLSSLYKRNIQRLTQTYLTLSLQDIANAAQLKTPREAEMHVLQMIQDGEIFATINQKDGMVSFHEDPEQYKTCGMIEHIDSSIHRLMALSKKLGSLDEHMSCDPAYLTRIGKERPRFDFDEFDSVPHKFL</sequence>
<evidence type="ECO:0000256" key="4">
    <source>
        <dbReference type="ARBA" id="ARBA00014878"/>
    </source>
</evidence>
<evidence type="ECO:0000313" key="10">
    <source>
        <dbReference type="Proteomes" id="UP000317650"/>
    </source>
</evidence>
<evidence type="ECO:0000259" key="8">
    <source>
        <dbReference type="PROSITE" id="PS50250"/>
    </source>
</evidence>
<dbReference type="AlphaFoldDB" id="A0A4S8J3X2"/>
<comment type="similarity">
    <text evidence="3">Belongs to the CSN3 family.</text>
</comment>
<dbReference type="Gene3D" id="1.25.40.570">
    <property type="match status" value="1"/>
</dbReference>
<organism evidence="9 10">
    <name type="scientific">Musa balbisiana</name>
    <name type="common">Banana</name>
    <dbReference type="NCBI Taxonomy" id="52838"/>
    <lineage>
        <taxon>Eukaryota</taxon>
        <taxon>Viridiplantae</taxon>
        <taxon>Streptophyta</taxon>
        <taxon>Embryophyta</taxon>
        <taxon>Tracheophyta</taxon>
        <taxon>Spermatophyta</taxon>
        <taxon>Magnoliopsida</taxon>
        <taxon>Liliopsida</taxon>
        <taxon>Zingiberales</taxon>
        <taxon>Musaceae</taxon>
        <taxon>Musa</taxon>
    </lineage>
</organism>
<dbReference type="PANTHER" id="PTHR10758">
    <property type="entry name" value="26S PROTEASOME NON-ATPASE REGULATORY SUBUNIT 3/COP9 SIGNALOSOME COMPLEX SUBUNIT 3"/>
    <property type="match status" value="1"/>
</dbReference>
<dbReference type="PROSITE" id="PS50250">
    <property type="entry name" value="PCI"/>
    <property type="match status" value="1"/>
</dbReference>